<name>A0A9D4JCG1_DREPO</name>
<comment type="caution">
    <text evidence="2">The sequence shown here is derived from an EMBL/GenBank/DDBJ whole genome shotgun (WGS) entry which is preliminary data.</text>
</comment>
<reference evidence="2" key="1">
    <citation type="journal article" date="2019" name="bioRxiv">
        <title>The Genome of the Zebra Mussel, Dreissena polymorpha: A Resource for Invasive Species Research.</title>
        <authorList>
            <person name="McCartney M.A."/>
            <person name="Auch B."/>
            <person name="Kono T."/>
            <person name="Mallez S."/>
            <person name="Zhang Y."/>
            <person name="Obille A."/>
            <person name="Becker A."/>
            <person name="Abrahante J.E."/>
            <person name="Garbe J."/>
            <person name="Badalamenti J.P."/>
            <person name="Herman A."/>
            <person name="Mangelson H."/>
            <person name="Liachko I."/>
            <person name="Sullivan S."/>
            <person name="Sone E.D."/>
            <person name="Koren S."/>
            <person name="Silverstein K.A.T."/>
            <person name="Beckman K.B."/>
            <person name="Gohl D.M."/>
        </authorList>
    </citation>
    <scope>NUCLEOTIDE SEQUENCE</scope>
    <source>
        <strain evidence="2">Duluth1</strain>
        <tissue evidence="2">Whole animal</tissue>
    </source>
</reference>
<proteinExistence type="predicted"/>
<protein>
    <submittedName>
        <fullName evidence="2">Uncharacterized protein</fullName>
    </submittedName>
</protein>
<feature type="compositionally biased region" description="Basic and acidic residues" evidence="1">
    <location>
        <begin position="23"/>
        <end position="39"/>
    </location>
</feature>
<keyword evidence="3" id="KW-1185">Reference proteome</keyword>
<feature type="compositionally biased region" description="Polar residues" evidence="1">
    <location>
        <begin position="40"/>
        <end position="51"/>
    </location>
</feature>
<feature type="region of interest" description="Disordered" evidence="1">
    <location>
        <begin position="18"/>
        <end position="51"/>
    </location>
</feature>
<evidence type="ECO:0000313" key="2">
    <source>
        <dbReference type="EMBL" id="KAH3802837.1"/>
    </source>
</evidence>
<dbReference type="AlphaFoldDB" id="A0A9D4JCG1"/>
<reference evidence="2" key="2">
    <citation type="submission" date="2020-11" db="EMBL/GenBank/DDBJ databases">
        <authorList>
            <person name="McCartney M.A."/>
            <person name="Auch B."/>
            <person name="Kono T."/>
            <person name="Mallez S."/>
            <person name="Becker A."/>
            <person name="Gohl D.M."/>
            <person name="Silverstein K.A.T."/>
            <person name="Koren S."/>
            <person name="Bechman K.B."/>
            <person name="Herman A."/>
            <person name="Abrahante J.E."/>
            <person name="Garbe J."/>
        </authorList>
    </citation>
    <scope>NUCLEOTIDE SEQUENCE</scope>
    <source>
        <strain evidence="2">Duluth1</strain>
        <tissue evidence="2">Whole animal</tissue>
    </source>
</reference>
<accession>A0A9D4JCG1</accession>
<evidence type="ECO:0000256" key="1">
    <source>
        <dbReference type="SAM" id="MobiDB-lite"/>
    </source>
</evidence>
<sequence>MPPKSVIKLDKKQQTLSQLLRSDSGEHEVSETNTDKEFSNDNSPKPSGIQVSKRTRDCFPKWLTMYSWLRFVDKTDEQDNFMYGSIC</sequence>
<gene>
    <name evidence="2" type="ORF">DPMN_156527</name>
</gene>
<dbReference type="Proteomes" id="UP000828390">
    <property type="component" value="Unassembled WGS sequence"/>
</dbReference>
<evidence type="ECO:0000313" key="3">
    <source>
        <dbReference type="Proteomes" id="UP000828390"/>
    </source>
</evidence>
<dbReference type="EMBL" id="JAIWYP010000007">
    <property type="protein sequence ID" value="KAH3802837.1"/>
    <property type="molecule type" value="Genomic_DNA"/>
</dbReference>
<organism evidence="2 3">
    <name type="scientific">Dreissena polymorpha</name>
    <name type="common">Zebra mussel</name>
    <name type="synonym">Mytilus polymorpha</name>
    <dbReference type="NCBI Taxonomy" id="45954"/>
    <lineage>
        <taxon>Eukaryota</taxon>
        <taxon>Metazoa</taxon>
        <taxon>Spiralia</taxon>
        <taxon>Lophotrochozoa</taxon>
        <taxon>Mollusca</taxon>
        <taxon>Bivalvia</taxon>
        <taxon>Autobranchia</taxon>
        <taxon>Heteroconchia</taxon>
        <taxon>Euheterodonta</taxon>
        <taxon>Imparidentia</taxon>
        <taxon>Neoheterodontei</taxon>
        <taxon>Myida</taxon>
        <taxon>Dreissenoidea</taxon>
        <taxon>Dreissenidae</taxon>
        <taxon>Dreissena</taxon>
    </lineage>
</organism>